<organism evidence="1 2">
    <name type="scientific">Xylaria curta</name>
    <dbReference type="NCBI Taxonomy" id="42375"/>
    <lineage>
        <taxon>Eukaryota</taxon>
        <taxon>Fungi</taxon>
        <taxon>Dikarya</taxon>
        <taxon>Ascomycota</taxon>
        <taxon>Pezizomycotina</taxon>
        <taxon>Sordariomycetes</taxon>
        <taxon>Xylariomycetidae</taxon>
        <taxon>Xylariales</taxon>
        <taxon>Xylariaceae</taxon>
        <taxon>Xylaria</taxon>
    </lineage>
</organism>
<name>A0ACC1PIY2_9PEZI</name>
<dbReference type="Proteomes" id="UP001143856">
    <property type="component" value="Unassembled WGS sequence"/>
</dbReference>
<evidence type="ECO:0000313" key="2">
    <source>
        <dbReference type="Proteomes" id="UP001143856"/>
    </source>
</evidence>
<protein>
    <submittedName>
        <fullName evidence="1">Uncharacterized protein</fullName>
    </submittedName>
</protein>
<gene>
    <name evidence="1" type="ORF">NUW58_g2305</name>
</gene>
<evidence type="ECO:0000313" key="1">
    <source>
        <dbReference type="EMBL" id="KAJ2992056.1"/>
    </source>
</evidence>
<proteinExistence type="predicted"/>
<reference evidence="1" key="1">
    <citation type="submission" date="2022-10" db="EMBL/GenBank/DDBJ databases">
        <title>Genome Sequence of Xylaria curta.</title>
        <authorList>
            <person name="Buettner E."/>
        </authorList>
    </citation>
    <scope>NUCLEOTIDE SEQUENCE</scope>
    <source>
        <strain evidence="1">Babe10</strain>
    </source>
</reference>
<comment type="caution">
    <text evidence="1">The sequence shown here is derived from an EMBL/GenBank/DDBJ whole genome shotgun (WGS) entry which is preliminary data.</text>
</comment>
<keyword evidence="2" id="KW-1185">Reference proteome</keyword>
<dbReference type="EMBL" id="JAPDGR010000292">
    <property type="protein sequence ID" value="KAJ2992056.1"/>
    <property type="molecule type" value="Genomic_DNA"/>
</dbReference>
<accession>A0ACC1PIY2</accession>
<sequence>MATDKKILFITGGNTGLGLEAVKALCQSQNAYEIIIGCRTVSKDQNDSTLSSSMGCTKRRAVQAFGVLELRFLTPNIAVAELMKQFPQTASTLTTVQADLESDESLEKAVSEISSKYGRLDVLINNGGASFDYEILEGRMSLREGFNASWNVNVTGTHILTTLAVPLLLKSSDPRLIFLASGTSTLTETERADISCTEAAKTGLNMLMREWRRTLLNDSVKVWAVSPGFLATGLGGFGEENLKQMGALDPSIGGHFLKDVVEGKRDQDEGKVIRRDMIQPW</sequence>